<dbReference type="SUPFAM" id="SSF69304">
    <property type="entry name" value="Tricorn protease N-terminal domain"/>
    <property type="match status" value="1"/>
</dbReference>
<feature type="compositionally biased region" description="Acidic residues" evidence="8">
    <location>
        <begin position="547"/>
        <end position="569"/>
    </location>
</feature>
<evidence type="ECO:0000313" key="11">
    <source>
        <dbReference type="EMBL" id="NJC27661.1"/>
    </source>
</evidence>
<dbReference type="InterPro" id="IPR015943">
    <property type="entry name" value="WD40/YVTN_repeat-like_dom_sf"/>
</dbReference>
<dbReference type="Gene3D" id="2.120.10.60">
    <property type="entry name" value="Tricorn protease N-terminal domain"/>
    <property type="match status" value="1"/>
</dbReference>
<sequence length="1081" mass="120856">MRRHIFLLLLPLLCTCVRAQTTMLHQPTMSEDHVAFTYANDLWVADRDGNNPRRLTIDEGRESNPVFSPDGKTIAFSAQYDGNTDVFTVPVEGGVPERLTWHPDADQAMDWHPTDRKILFGSRRQVTTRAHQQLFLIGNEGGHPEGLGIPTAWNATYSADGRHIAYNPLPEAFKQWKMYRGGRFSRIWIQNLNDNSVVEVPTEGSNDVQPQWVDGKVYFRSDREGEFNLFVFDPENKSVEKLTDFTDFPILDLGVAPIAIGGAMVFEQAGRLHTYDPATKRTETIDIDIKTDLPEVRPRIVSGKDHLRSVALSPNGKRVVADYRGDILTAPTSKGDVRNLTATSGTHESYPEWSPDGKTIAYFSDASGEHQLHLYDVKTNEAREINLNGTGFYAYPHWSPDSKQIAFVDNGRNLYVVDAASGEVTKVDQDDNFFPGAYRDLFGSWSHDSKWLAYAKITNTNFERAFVYEVATGASKPVSDGYSNVTEPIFSRDGKYLYLSASTDAGPAINWFQQSSQDMEVSNSVYLVTLQAETVSPLKRMNDVEVLEEEGESDEVDDDDDDSDDEDKKEEEAPAVQIDFADIEQRIIDLPMSAGSYDNLAATESGLLFISRTDEGSKLMHFSLEEQEAKEVMEADGFMLSSNGSKMLVNADGTWMLGDTGKQAEDKVSLDGLRVKIDPRAEWANIFQEAWRVNRDFFYDPGMHGVDWKAAREKYEPFVAQVPTQDDLYEVMTWMMSELGVGHHRFSGPAPLTDRPDRISGGLLGADLAVENGRYRIKKIFGGLNWNPDLRSPLTEPGVNVEAGEYIIAVDGQNVVGTDNFYRFFEDKASRIVTLTVAPNADGSNSRDVEVTTIDGEYDLRNRDWVEGNLKRVTEATDGRVAYVYVPNTAGAGHQYFKRYFFPQVNRQAIIVDERFNAGGQIADYYVELLSRPYQNSWTYRYGADQQGPLAAIHGPKILLANEMAGSGGDLFPYLWKLYGLGPIVGKRTWGGLVGVLGYPEFIDGGSVTAPNVGFWDKDGYSVENEGVAPDIEVDQLPAMMNEGRDPQLERAITEILKALEENPPVVRERPAFEVRGTGRK</sequence>
<comment type="function">
    <text evidence="7">Degrades oligopeptides.</text>
</comment>
<dbReference type="InterPro" id="IPR036034">
    <property type="entry name" value="PDZ_sf"/>
</dbReference>
<evidence type="ECO:0000256" key="2">
    <source>
        <dbReference type="ARBA" id="ARBA00008524"/>
    </source>
</evidence>
<dbReference type="PANTHER" id="PTHR43253">
    <property type="entry name" value="TRICORN PROTEASE HOMOLOG 2-RELATED"/>
    <property type="match status" value="1"/>
</dbReference>
<dbReference type="Pfam" id="PF26549">
    <property type="entry name" value="Tricorn_N"/>
    <property type="match status" value="1"/>
</dbReference>
<evidence type="ECO:0000256" key="9">
    <source>
        <dbReference type="SAM" id="SignalP"/>
    </source>
</evidence>
<evidence type="ECO:0000256" key="4">
    <source>
        <dbReference type="ARBA" id="ARBA00022670"/>
    </source>
</evidence>
<dbReference type="EMBL" id="JAATJH010000005">
    <property type="protein sequence ID" value="NJC27661.1"/>
    <property type="molecule type" value="Genomic_DNA"/>
</dbReference>
<gene>
    <name evidence="11" type="ORF">GGR27_003178</name>
</gene>
<feature type="domain" description="Tail specific protease" evidence="10">
    <location>
        <begin position="846"/>
        <end position="1035"/>
    </location>
</feature>
<dbReference type="SUPFAM" id="SSF52096">
    <property type="entry name" value="ClpP/crotonase"/>
    <property type="match status" value="1"/>
</dbReference>
<dbReference type="RefSeq" id="WP_245184690.1">
    <property type="nucleotide sequence ID" value="NZ_JAATJH010000005.1"/>
</dbReference>
<dbReference type="Pfam" id="PF26550">
    <property type="entry name" value="Tricorn_2nd"/>
    <property type="match status" value="1"/>
</dbReference>
<feature type="signal peptide" evidence="9">
    <location>
        <begin position="1"/>
        <end position="19"/>
    </location>
</feature>
<protein>
    <recommendedName>
        <fullName evidence="7">Tricorn protease homolog</fullName>
        <ecNumber evidence="7">3.4.21.-</ecNumber>
    </recommendedName>
</protein>
<proteinExistence type="inferred from homology"/>
<dbReference type="PANTHER" id="PTHR43253:SF1">
    <property type="entry name" value="TRICORN PROTEASE HOMOLOG 2-RELATED"/>
    <property type="match status" value="1"/>
</dbReference>
<dbReference type="SUPFAM" id="SSF50156">
    <property type="entry name" value="PDZ domain-like"/>
    <property type="match status" value="1"/>
</dbReference>
<dbReference type="SMART" id="SM00245">
    <property type="entry name" value="TSPc"/>
    <property type="match status" value="1"/>
</dbReference>
<dbReference type="Pfam" id="PF03572">
    <property type="entry name" value="Peptidase_S41"/>
    <property type="match status" value="1"/>
</dbReference>
<dbReference type="EC" id="3.4.21.-" evidence="7"/>
<feature type="region of interest" description="Disordered" evidence="8">
    <location>
        <begin position="547"/>
        <end position="575"/>
    </location>
</feature>
<dbReference type="SUPFAM" id="SSF82171">
    <property type="entry name" value="DPP6 N-terminal domain-like"/>
    <property type="match status" value="1"/>
</dbReference>
<dbReference type="GO" id="GO:0006508">
    <property type="term" value="P:proteolysis"/>
    <property type="evidence" value="ECO:0007669"/>
    <property type="project" value="UniProtKB-KW"/>
</dbReference>
<dbReference type="InterPro" id="IPR012393">
    <property type="entry name" value="Tricorn_protease"/>
</dbReference>
<keyword evidence="3 7" id="KW-0963">Cytoplasm</keyword>
<evidence type="ECO:0000313" key="12">
    <source>
        <dbReference type="Proteomes" id="UP000770785"/>
    </source>
</evidence>
<dbReference type="Gene3D" id="2.30.42.10">
    <property type="match status" value="1"/>
</dbReference>
<evidence type="ECO:0000256" key="1">
    <source>
        <dbReference type="ARBA" id="ARBA00004496"/>
    </source>
</evidence>
<dbReference type="Pfam" id="PF14685">
    <property type="entry name" value="PDZ_Tricorn"/>
    <property type="match status" value="1"/>
</dbReference>
<dbReference type="InterPro" id="IPR029414">
    <property type="entry name" value="Tricorn_PDZ"/>
</dbReference>
<keyword evidence="9" id="KW-0732">Signal</keyword>
<keyword evidence="4 7" id="KW-0645">Protease</keyword>
<dbReference type="InterPro" id="IPR029045">
    <property type="entry name" value="ClpP/crotonase-like_dom_sf"/>
</dbReference>
<comment type="similarity">
    <text evidence="2 7">Belongs to the peptidase S41B family.</text>
</comment>
<evidence type="ECO:0000256" key="5">
    <source>
        <dbReference type="ARBA" id="ARBA00022801"/>
    </source>
</evidence>
<dbReference type="PIRSF" id="PIRSF036421">
    <property type="entry name" value="Tricorn_protease"/>
    <property type="match status" value="1"/>
</dbReference>
<dbReference type="Gene3D" id="3.90.226.10">
    <property type="entry name" value="2-enoyl-CoA Hydratase, Chain A, domain 1"/>
    <property type="match status" value="1"/>
</dbReference>
<dbReference type="InterPro" id="IPR005151">
    <property type="entry name" value="Tail-specific_protease"/>
</dbReference>
<evidence type="ECO:0000256" key="7">
    <source>
        <dbReference type="PIRNR" id="PIRNR036421"/>
    </source>
</evidence>
<comment type="subcellular location">
    <subcellularLocation>
        <location evidence="1 7">Cytoplasm</location>
    </subcellularLocation>
</comment>
<organism evidence="11 12">
    <name type="scientific">Neolewinella antarctica</name>
    <dbReference type="NCBI Taxonomy" id="442734"/>
    <lineage>
        <taxon>Bacteria</taxon>
        <taxon>Pseudomonadati</taxon>
        <taxon>Bacteroidota</taxon>
        <taxon>Saprospiria</taxon>
        <taxon>Saprospirales</taxon>
        <taxon>Lewinellaceae</taxon>
        <taxon>Neolewinella</taxon>
    </lineage>
</organism>
<accession>A0ABX0XEJ3</accession>
<keyword evidence="12" id="KW-1185">Reference proteome</keyword>
<dbReference type="CDD" id="cd07562">
    <property type="entry name" value="Peptidase_S41_TRI"/>
    <property type="match status" value="1"/>
</dbReference>
<feature type="chain" id="PRO_5045302948" description="Tricorn protease homolog" evidence="9">
    <location>
        <begin position="20"/>
        <end position="1081"/>
    </location>
</feature>
<dbReference type="GO" id="GO:0008233">
    <property type="term" value="F:peptidase activity"/>
    <property type="evidence" value="ECO:0007669"/>
    <property type="project" value="UniProtKB-KW"/>
</dbReference>
<dbReference type="Pfam" id="PF14684">
    <property type="entry name" value="Tricorn_C1"/>
    <property type="match status" value="1"/>
</dbReference>
<evidence type="ECO:0000256" key="8">
    <source>
        <dbReference type="SAM" id="MobiDB-lite"/>
    </source>
</evidence>
<evidence type="ECO:0000259" key="10">
    <source>
        <dbReference type="SMART" id="SM00245"/>
    </source>
</evidence>
<comment type="caution">
    <text evidence="11">The sequence shown here is derived from an EMBL/GenBank/DDBJ whole genome shotgun (WGS) entry which is preliminary data.</text>
</comment>
<reference evidence="11 12" key="1">
    <citation type="submission" date="2020-03" db="EMBL/GenBank/DDBJ databases">
        <title>Genomic Encyclopedia of Type Strains, Phase IV (KMG-IV): sequencing the most valuable type-strain genomes for metagenomic binning, comparative biology and taxonomic classification.</title>
        <authorList>
            <person name="Goeker M."/>
        </authorList>
    </citation>
    <scope>NUCLEOTIDE SEQUENCE [LARGE SCALE GENOMIC DNA]</scope>
    <source>
        <strain evidence="11 12">DSM 105096</strain>
    </source>
</reference>
<dbReference type="Gene3D" id="3.30.750.44">
    <property type="match status" value="1"/>
</dbReference>
<keyword evidence="5 7" id="KW-0378">Hydrolase</keyword>
<dbReference type="Proteomes" id="UP000770785">
    <property type="component" value="Unassembled WGS sequence"/>
</dbReference>
<dbReference type="InterPro" id="IPR028204">
    <property type="entry name" value="Tricorn_C1"/>
</dbReference>
<evidence type="ECO:0000256" key="6">
    <source>
        <dbReference type="ARBA" id="ARBA00022825"/>
    </source>
</evidence>
<evidence type="ECO:0000256" key="3">
    <source>
        <dbReference type="ARBA" id="ARBA00022490"/>
    </source>
</evidence>
<dbReference type="Gene3D" id="2.130.10.10">
    <property type="entry name" value="YVTN repeat-like/Quinoprotein amine dehydrogenase"/>
    <property type="match status" value="1"/>
</dbReference>
<keyword evidence="6 7" id="KW-0720">Serine protease</keyword>
<name>A0ABX0XEJ3_9BACT</name>